<proteinExistence type="predicted"/>
<organism evidence="2">
    <name type="scientific">Bacteroides intestinalis</name>
    <dbReference type="NCBI Taxonomy" id="329854"/>
    <lineage>
        <taxon>Bacteria</taxon>
        <taxon>Pseudomonadati</taxon>
        <taxon>Bacteroidota</taxon>
        <taxon>Bacteroidia</taxon>
        <taxon>Bacteroidales</taxon>
        <taxon>Bacteroidaceae</taxon>
        <taxon>Bacteroides</taxon>
    </lineage>
</organism>
<name>A0A139LLD4_9BACE</name>
<dbReference type="EMBL" id="LTDF01000068">
    <property type="protein sequence ID" value="KXT52246.1"/>
    <property type="molecule type" value="Genomic_DNA"/>
</dbReference>
<dbReference type="AlphaFoldDB" id="A0A139LLD4"/>
<feature type="region of interest" description="Disordered" evidence="1">
    <location>
        <begin position="1"/>
        <end position="50"/>
    </location>
</feature>
<accession>A0A139LLD4</accession>
<dbReference type="Proteomes" id="UP000070319">
    <property type="component" value="Unassembled WGS sequence"/>
</dbReference>
<sequence>MPAAEQTKRTGSGDTDTPGRIVFSGSEEAGLTEKAEEFTEEVEGCTGDTT</sequence>
<evidence type="ECO:0000313" key="2">
    <source>
        <dbReference type="EMBL" id="KXT52246.1"/>
    </source>
</evidence>
<gene>
    <name evidence="2" type="ORF">HMPREF2531_01656</name>
</gene>
<reference evidence="2 3" key="1">
    <citation type="submission" date="2016-02" db="EMBL/GenBank/DDBJ databases">
        <authorList>
            <person name="Wen L."/>
            <person name="He K."/>
            <person name="Yang H."/>
        </authorList>
    </citation>
    <scope>NUCLEOTIDE SEQUENCE [LARGE SCALE GENOMIC DNA]</scope>
    <source>
        <strain evidence="2 3">KLE1704</strain>
    </source>
</reference>
<evidence type="ECO:0000256" key="1">
    <source>
        <dbReference type="SAM" id="MobiDB-lite"/>
    </source>
</evidence>
<evidence type="ECO:0000313" key="3">
    <source>
        <dbReference type="Proteomes" id="UP000070319"/>
    </source>
</evidence>
<comment type="caution">
    <text evidence="2">The sequence shown here is derived from an EMBL/GenBank/DDBJ whole genome shotgun (WGS) entry which is preliminary data.</text>
</comment>
<protein>
    <submittedName>
        <fullName evidence="2">Uncharacterized protein</fullName>
    </submittedName>
</protein>